<keyword evidence="1" id="KW-0732">Signal</keyword>
<feature type="signal peptide" evidence="1">
    <location>
        <begin position="1"/>
        <end position="21"/>
    </location>
</feature>
<proteinExistence type="predicted"/>
<dbReference type="RefSeq" id="WP_143879457.1">
    <property type="nucleotide sequence ID" value="NZ_BAABLZ010000001.1"/>
</dbReference>
<gene>
    <name evidence="3" type="ORF">FNZ56_08690</name>
</gene>
<dbReference type="AlphaFoldDB" id="A0A516V5Z6"/>
<organism evidence="3 4">
    <name type="scientific">Pseudoluteimonas lycopersici</name>
    <dbReference type="NCBI Taxonomy" id="1324796"/>
    <lineage>
        <taxon>Bacteria</taxon>
        <taxon>Pseudomonadati</taxon>
        <taxon>Pseudomonadota</taxon>
        <taxon>Gammaproteobacteria</taxon>
        <taxon>Lysobacterales</taxon>
        <taxon>Lysobacteraceae</taxon>
        <taxon>Pseudoluteimonas</taxon>
    </lineage>
</organism>
<evidence type="ECO:0000256" key="1">
    <source>
        <dbReference type="SAM" id="SignalP"/>
    </source>
</evidence>
<dbReference type="Proteomes" id="UP000315891">
    <property type="component" value="Chromosome"/>
</dbReference>
<dbReference type="OrthoDB" id="490569at2"/>
<keyword evidence="4" id="KW-1185">Reference proteome</keyword>
<reference evidence="3 4" key="1">
    <citation type="submission" date="2019-07" db="EMBL/GenBank/DDBJ databases">
        <title>Lysobacter weifangensis sp. nov., isolated from bensulfuron-methyl contaminated farmland soil.</title>
        <authorList>
            <person name="Zhao H."/>
        </authorList>
    </citation>
    <scope>NUCLEOTIDE SEQUENCE [LARGE SCALE GENOMIC DNA]</scope>
    <source>
        <strain evidence="3 4">CC-Bw-6</strain>
    </source>
</reference>
<dbReference type="EMBL" id="CP041742">
    <property type="protein sequence ID" value="QDQ73946.1"/>
    <property type="molecule type" value="Genomic_DNA"/>
</dbReference>
<evidence type="ECO:0000313" key="4">
    <source>
        <dbReference type="Proteomes" id="UP000315891"/>
    </source>
</evidence>
<evidence type="ECO:0000313" key="3">
    <source>
        <dbReference type="EMBL" id="QDQ73946.1"/>
    </source>
</evidence>
<dbReference type="InterPro" id="IPR018637">
    <property type="entry name" value="DUF2059"/>
</dbReference>
<feature type="domain" description="DUF2059" evidence="2">
    <location>
        <begin position="104"/>
        <end position="159"/>
    </location>
</feature>
<accession>A0A516V5Z6</accession>
<name>A0A516V5Z6_9GAMM</name>
<evidence type="ECO:0000259" key="2">
    <source>
        <dbReference type="Pfam" id="PF09832"/>
    </source>
</evidence>
<sequence>MRRFVLALVLAMPLAPVFAQAADTASTAVPAPAPASDADIDRLLKAMDMQSMMDDMLKQTTTAQQVMVEEAFGKDASDADRERMHDILEKTNAITLRHMSWTALEPVMRKVYTQVFSKREVEAMIAFYSTPEGASMLKKMPQAMTLSMQEIQPIVRDTMAEVKAMIDAETSAPKSKRPRP</sequence>
<dbReference type="Pfam" id="PF09832">
    <property type="entry name" value="DUF2059"/>
    <property type="match status" value="1"/>
</dbReference>
<feature type="chain" id="PRO_5021770718" evidence="1">
    <location>
        <begin position="22"/>
        <end position="180"/>
    </location>
</feature>
<protein>
    <submittedName>
        <fullName evidence="3">DUF2059 domain-containing protein</fullName>
    </submittedName>
</protein>